<proteinExistence type="predicted"/>
<reference evidence="1" key="1">
    <citation type="submission" date="2021-10" db="EMBL/GenBank/DDBJ databases">
        <title>Tropical sea cucumber genome reveals ecological adaptation and Cuvierian tubules defense mechanism.</title>
        <authorList>
            <person name="Chen T."/>
        </authorList>
    </citation>
    <scope>NUCLEOTIDE SEQUENCE</scope>
    <source>
        <strain evidence="1">Nanhai2018</strain>
        <tissue evidence="1">Muscle</tissue>
    </source>
</reference>
<dbReference type="AlphaFoldDB" id="A0A9Q1C0E4"/>
<gene>
    <name evidence="1" type="ORF">HOLleu_20210</name>
</gene>
<sequence>MCIFEVPFQMEPDRGTHLQQKLGSLEAGQDYCSRWTKLLAALEKVIDQTGCVFPPNIAVTDSRLATVDNFRYLGSSISSNVSLDAEINARIGNAATVMSMLQ</sequence>
<dbReference type="OrthoDB" id="425681at2759"/>
<evidence type="ECO:0000313" key="1">
    <source>
        <dbReference type="EMBL" id="KAJ8036281.1"/>
    </source>
</evidence>
<comment type="caution">
    <text evidence="1">The sequence shown here is derived from an EMBL/GenBank/DDBJ whole genome shotgun (WGS) entry which is preliminary data.</text>
</comment>
<organism evidence="1 2">
    <name type="scientific">Holothuria leucospilota</name>
    <name type="common">Black long sea cucumber</name>
    <name type="synonym">Mertensiothuria leucospilota</name>
    <dbReference type="NCBI Taxonomy" id="206669"/>
    <lineage>
        <taxon>Eukaryota</taxon>
        <taxon>Metazoa</taxon>
        <taxon>Echinodermata</taxon>
        <taxon>Eleutherozoa</taxon>
        <taxon>Echinozoa</taxon>
        <taxon>Holothuroidea</taxon>
        <taxon>Aspidochirotacea</taxon>
        <taxon>Aspidochirotida</taxon>
        <taxon>Holothuriidae</taxon>
        <taxon>Holothuria</taxon>
    </lineage>
</organism>
<dbReference type="EMBL" id="JAIZAY010000009">
    <property type="protein sequence ID" value="KAJ8036281.1"/>
    <property type="molecule type" value="Genomic_DNA"/>
</dbReference>
<keyword evidence="2" id="KW-1185">Reference proteome</keyword>
<dbReference type="Proteomes" id="UP001152320">
    <property type="component" value="Chromosome 9"/>
</dbReference>
<accession>A0A9Q1C0E4</accession>
<protein>
    <submittedName>
        <fullName evidence="1">Uncharacterized protein</fullName>
    </submittedName>
</protein>
<name>A0A9Q1C0E4_HOLLE</name>
<evidence type="ECO:0000313" key="2">
    <source>
        <dbReference type="Proteomes" id="UP001152320"/>
    </source>
</evidence>